<name>A0A919P0V0_9CELL</name>
<keyword evidence="1" id="KW-0808">Transferase</keyword>
<sequence>MTGQPPPAGVRVRLVAPHEHDDVARLSVTAYEHDYDISDQYRASLADVATRARDAQVWVAEDLATGTLLGTVATPRPGEHISLLGRDGELDFRLLAVAPHARGQGVGALLTRFVVELARQRGLHRVVMNSGPRMTGAHRLYHRLGFVRLTDRETRVVEGGTLLAFGLDVAQPARTVPLEEGARP</sequence>
<evidence type="ECO:0000313" key="4">
    <source>
        <dbReference type="Proteomes" id="UP000632740"/>
    </source>
</evidence>
<organism evidence="3 4">
    <name type="scientific">Cellulomonas chitinilytica</name>
    <dbReference type="NCBI Taxonomy" id="398759"/>
    <lineage>
        <taxon>Bacteria</taxon>
        <taxon>Bacillati</taxon>
        <taxon>Actinomycetota</taxon>
        <taxon>Actinomycetes</taxon>
        <taxon>Micrococcales</taxon>
        <taxon>Cellulomonadaceae</taxon>
        <taxon>Cellulomonas</taxon>
    </lineage>
</organism>
<reference evidence="3" key="1">
    <citation type="submission" date="2021-01" db="EMBL/GenBank/DDBJ databases">
        <title>Whole genome shotgun sequence of Cellulomonas chitinilytica NBRC 110799.</title>
        <authorList>
            <person name="Komaki H."/>
            <person name="Tamura T."/>
        </authorList>
    </citation>
    <scope>NUCLEOTIDE SEQUENCE</scope>
    <source>
        <strain evidence="3">NBRC 110799</strain>
    </source>
</reference>
<keyword evidence="4" id="KW-1185">Reference proteome</keyword>
<dbReference type="CDD" id="cd04301">
    <property type="entry name" value="NAT_SF"/>
    <property type="match status" value="1"/>
</dbReference>
<dbReference type="PROSITE" id="PS51186">
    <property type="entry name" value="GNAT"/>
    <property type="match status" value="1"/>
</dbReference>
<dbReference type="Gene3D" id="3.40.630.30">
    <property type="match status" value="1"/>
</dbReference>
<dbReference type="Proteomes" id="UP000632740">
    <property type="component" value="Unassembled WGS sequence"/>
</dbReference>
<dbReference type="PANTHER" id="PTHR13947:SF37">
    <property type="entry name" value="LD18367P"/>
    <property type="match status" value="1"/>
</dbReference>
<dbReference type="AlphaFoldDB" id="A0A919P0V0"/>
<dbReference type="InterPro" id="IPR050769">
    <property type="entry name" value="NAT_camello-type"/>
</dbReference>
<dbReference type="SUPFAM" id="SSF55729">
    <property type="entry name" value="Acyl-CoA N-acyltransferases (Nat)"/>
    <property type="match status" value="1"/>
</dbReference>
<dbReference type="PANTHER" id="PTHR13947">
    <property type="entry name" value="GNAT FAMILY N-ACETYLTRANSFERASE"/>
    <property type="match status" value="1"/>
</dbReference>
<comment type="caution">
    <text evidence="3">The sequence shown here is derived from an EMBL/GenBank/DDBJ whole genome shotgun (WGS) entry which is preliminary data.</text>
</comment>
<proteinExistence type="predicted"/>
<dbReference type="Pfam" id="PF00583">
    <property type="entry name" value="Acetyltransf_1"/>
    <property type="match status" value="1"/>
</dbReference>
<evidence type="ECO:0000256" key="1">
    <source>
        <dbReference type="ARBA" id="ARBA00022679"/>
    </source>
</evidence>
<dbReference type="InterPro" id="IPR016181">
    <property type="entry name" value="Acyl_CoA_acyltransferase"/>
</dbReference>
<dbReference type="EMBL" id="BONK01000002">
    <property type="protein sequence ID" value="GIG20072.1"/>
    <property type="molecule type" value="Genomic_DNA"/>
</dbReference>
<feature type="domain" description="N-acetyltransferase" evidence="2">
    <location>
        <begin position="10"/>
        <end position="168"/>
    </location>
</feature>
<accession>A0A919P0V0</accession>
<evidence type="ECO:0000259" key="2">
    <source>
        <dbReference type="PROSITE" id="PS51186"/>
    </source>
</evidence>
<protein>
    <submittedName>
        <fullName evidence="3">N-acetyltransferase</fullName>
    </submittedName>
</protein>
<dbReference type="GO" id="GO:0008080">
    <property type="term" value="F:N-acetyltransferase activity"/>
    <property type="evidence" value="ECO:0007669"/>
    <property type="project" value="InterPro"/>
</dbReference>
<gene>
    <name evidence="3" type="ORF">Cch01nite_07960</name>
</gene>
<dbReference type="RefSeq" id="WP_203748884.1">
    <property type="nucleotide sequence ID" value="NZ_BONK01000002.1"/>
</dbReference>
<evidence type="ECO:0000313" key="3">
    <source>
        <dbReference type="EMBL" id="GIG20072.1"/>
    </source>
</evidence>
<dbReference type="InterPro" id="IPR000182">
    <property type="entry name" value="GNAT_dom"/>
</dbReference>